<dbReference type="STRING" id="7209.A0A1I7VSN8"/>
<keyword evidence="6 14" id="KW-0812">Transmembrane</keyword>
<dbReference type="WBParaSite" id="EN70_5848">
    <property type="protein sequence ID" value="EN70_5848"/>
    <property type="gene ID" value="EN70_5848"/>
</dbReference>
<dbReference type="Pfam" id="PF01392">
    <property type="entry name" value="Fz"/>
    <property type="match status" value="1"/>
</dbReference>
<dbReference type="GO" id="GO:0097402">
    <property type="term" value="P:neuroblast migration"/>
    <property type="evidence" value="ECO:0007669"/>
    <property type="project" value="UniProtKB-ARBA"/>
</dbReference>
<reference evidence="18" key="1">
    <citation type="submission" date="2012-04" db="EMBL/GenBank/DDBJ databases">
        <title>The Genome Sequence of Loa loa.</title>
        <authorList>
            <consortium name="The Broad Institute Genome Sequencing Platform"/>
            <consortium name="Broad Institute Genome Sequencing Center for Infectious Disease"/>
            <person name="Nutman T.B."/>
            <person name="Fink D.L."/>
            <person name="Russ C."/>
            <person name="Young S."/>
            <person name="Zeng Q."/>
            <person name="Gargeya S."/>
            <person name="Alvarado L."/>
            <person name="Berlin A."/>
            <person name="Chapman S.B."/>
            <person name="Chen Z."/>
            <person name="Freedman E."/>
            <person name="Gellesch M."/>
            <person name="Goldberg J."/>
            <person name="Griggs A."/>
            <person name="Gujja S."/>
            <person name="Heilman E.R."/>
            <person name="Heiman D."/>
            <person name="Howarth C."/>
            <person name="Mehta T."/>
            <person name="Neiman D."/>
            <person name="Pearson M."/>
            <person name="Roberts A."/>
            <person name="Saif S."/>
            <person name="Shea T."/>
            <person name="Shenoy N."/>
            <person name="Sisk P."/>
            <person name="Stolte C."/>
            <person name="Sykes S."/>
            <person name="White J."/>
            <person name="Yandava C."/>
            <person name="Haas B."/>
            <person name="Henn M.R."/>
            <person name="Nusbaum C."/>
            <person name="Birren B."/>
        </authorList>
    </citation>
    <scope>NUCLEOTIDE SEQUENCE [LARGE SCALE GENOMIC DNA]</scope>
</reference>
<dbReference type="FunFam" id="1.10.2000.10:FF:000016">
    <property type="entry name" value="Frizzled"/>
    <property type="match status" value="1"/>
</dbReference>
<name>A0A1I7VSN8_LOALO</name>
<dbReference type="PRINTS" id="PR00489">
    <property type="entry name" value="FRIZZLED"/>
</dbReference>
<evidence type="ECO:0000256" key="5">
    <source>
        <dbReference type="ARBA" id="ARBA00022687"/>
    </source>
</evidence>
<feature type="transmembrane region" description="Helical" evidence="14">
    <location>
        <begin position="319"/>
        <end position="346"/>
    </location>
</feature>
<dbReference type="SMART" id="SM00063">
    <property type="entry name" value="FRI"/>
    <property type="match status" value="1"/>
</dbReference>
<feature type="transmembrane region" description="Helical" evidence="14">
    <location>
        <begin position="455"/>
        <end position="475"/>
    </location>
</feature>
<evidence type="ECO:0000256" key="7">
    <source>
        <dbReference type="ARBA" id="ARBA00022729"/>
    </source>
</evidence>
<evidence type="ECO:0000256" key="12">
    <source>
        <dbReference type="ARBA" id="ARBA00023180"/>
    </source>
</evidence>
<dbReference type="GO" id="GO:0005886">
    <property type="term" value="C:plasma membrane"/>
    <property type="evidence" value="ECO:0007669"/>
    <property type="project" value="UniProtKB-SubCell"/>
</dbReference>
<keyword evidence="7 15" id="KW-0732">Signal</keyword>
<comment type="subcellular location">
    <subcellularLocation>
        <location evidence="1">Cell membrane</location>
        <topology evidence="1">Multi-pass membrane protein</topology>
    </subcellularLocation>
</comment>
<dbReference type="InterPro" id="IPR036790">
    <property type="entry name" value="Frizzled_dom_sf"/>
</dbReference>
<dbReference type="InterPro" id="IPR020067">
    <property type="entry name" value="Frizzled_dom"/>
</dbReference>
<organism evidence="18 19">
    <name type="scientific">Loa loa</name>
    <name type="common">Eye worm</name>
    <name type="synonym">Filaria loa</name>
    <dbReference type="NCBI Taxonomy" id="7209"/>
    <lineage>
        <taxon>Eukaryota</taxon>
        <taxon>Metazoa</taxon>
        <taxon>Ecdysozoa</taxon>
        <taxon>Nematoda</taxon>
        <taxon>Chromadorea</taxon>
        <taxon>Rhabditida</taxon>
        <taxon>Spirurina</taxon>
        <taxon>Spiruromorpha</taxon>
        <taxon>Filarioidea</taxon>
        <taxon>Onchocercidae</taxon>
        <taxon>Loa</taxon>
    </lineage>
</organism>
<feature type="disulfide bond" evidence="13">
    <location>
        <begin position="30"/>
        <end position="76"/>
    </location>
</feature>
<feature type="transmembrane region" description="Helical" evidence="14">
    <location>
        <begin position="502"/>
        <end position="525"/>
    </location>
</feature>
<dbReference type="InterPro" id="IPR000539">
    <property type="entry name" value="Frizzled/Smoothened_7TM"/>
</dbReference>
<dbReference type="PANTHER" id="PTHR11309:SF126">
    <property type="entry name" value="FRIZZLED-2"/>
    <property type="match status" value="1"/>
</dbReference>
<reference evidence="19" key="2">
    <citation type="submission" date="2016-11" db="UniProtKB">
        <authorList>
            <consortium name="WormBaseParasite"/>
        </authorList>
    </citation>
    <scope>IDENTIFICATION</scope>
</reference>
<evidence type="ECO:0000256" key="11">
    <source>
        <dbReference type="ARBA" id="ARBA00023170"/>
    </source>
</evidence>
<protein>
    <submittedName>
        <fullName evidence="19">Frizzled/Smoothened family membrane region containing protein</fullName>
    </submittedName>
</protein>
<keyword evidence="3" id="KW-0217">Developmental protein</keyword>
<feature type="transmembrane region" description="Helical" evidence="14">
    <location>
        <begin position="410"/>
        <end position="429"/>
    </location>
</feature>
<dbReference type="Gene3D" id="1.20.1070.10">
    <property type="entry name" value="Rhodopsin 7-helix transmembrane proteins"/>
    <property type="match status" value="1"/>
</dbReference>
<dbReference type="Proteomes" id="UP000095285">
    <property type="component" value="Unassembled WGS sequence"/>
</dbReference>
<dbReference type="InterPro" id="IPR017981">
    <property type="entry name" value="GPCR_2-like_7TM"/>
</dbReference>
<evidence type="ECO:0000313" key="18">
    <source>
        <dbReference type="Proteomes" id="UP000095285"/>
    </source>
</evidence>
<evidence type="ECO:0000256" key="1">
    <source>
        <dbReference type="ARBA" id="ARBA00004651"/>
    </source>
</evidence>
<dbReference type="PROSITE" id="PS50038">
    <property type="entry name" value="FZ"/>
    <property type="match status" value="1"/>
</dbReference>
<dbReference type="GO" id="GO:0017147">
    <property type="term" value="F:Wnt-protein binding"/>
    <property type="evidence" value="ECO:0007669"/>
    <property type="project" value="TreeGrafter"/>
</dbReference>
<dbReference type="GO" id="GO:1904937">
    <property type="term" value="P:sensory neuron migration"/>
    <property type="evidence" value="ECO:0007669"/>
    <property type="project" value="UniProtKB-ARBA"/>
</dbReference>
<feature type="disulfide bond" evidence="13">
    <location>
        <begin position="67"/>
        <end position="105"/>
    </location>
</feature>
<feature type="chain" id="PRO_5009310209" evidence="15">
    <location>
        <begin position="19"/>
        <end position="587"/>
    </location>
</feature>
<evidence type="ECO:0000256" key="10">
    <source>
        <dbReference type="ARBA" id="ARBA00023157"/>
    </source>
</evidence>
<keyword evidence="9 14" id="KW-0472">Membrane</keyword>
<dbReference type="CDD" id="cd15035">
    <property type="entry name" value="7tmF_FZD5_FZD8-like"/>
    <property type="match status" value="1"/>
</dbReference>
<dbReference type="PANTHER" id="PTHR11309">
    <property type="entry name" value="FRIZZLED"/>
    <property type="match status" value="1"/>
</dbReference>
<evidence type="ECO:0000256" key="9">
    <source>
        <dbReference type="ARBA" id="ARBA00023136"/>
    </source>
</evidence>
<dbReference type="SUPFAM" id="SSF63501">
    <property type="entry name" value="Frizzled cysteine-rich domain"/>
    <property type="match status" value="1"/>
</dbReference>
<dbReference type="Pfam" id="PF01534">
    <property type="entry name" value="Frizzled"/>
    <property type="match status" value="1"/>
</dbReference>
<dbReference type="AlphaFoldDB" id="A0A1I7VSN8"/>
<keyword evidence="5" id="KW-0879">Wnt signaling pathway</keyword>
<dbReference type="GO" id="GO:1905485">
    <property type="term" value="P:positive regulation of motor neuron migration"/>
    <property type="evidence" value="ECO:0007669"/>
    <property type="project" value="UniProtKB-ARBA"/>
</dbReference>
<dbReference type="GO" id="GO:0035567">
    <property type="term" value="P:non-canonical Wnt signaling pathway"/>
    <property type="evidence" value="ECO:0007669"/>
    <property type="project" value="TreeGrafter"/>
</dbReference>
<feature type="disulfide bond" evidence="13">
    <location>
        <begin position="98"/>
        <end position="122"/>
    </location>
</feature>
<proteinExistence type="inferred from homology"/>
<feature type="domain" description="G-protein coupled receptors family 2 profile 2" evidence="17">
    <location>
        <begin position="252"/>
        <end position="532"/>
    </location>
</feature>
<comment type="similarity">
    <text evidence="2">Belongs to the G-protein coupled receptor Fz/Smo family.</text>
</comment>
<dbReference type="SMART" id="SM01330">
    <property type="entry name" value="Frizzled"/>
    <property type="match status" value="1"/>
</dbReference>
<evidence type="ECO:0000256" key="14">
    <source>
        <dbReference type="SAM" id="Phobius"/>
    </source>
</evidence>
<keyword evidence="12" id="KW-0325">Glycoprotein</keyword>
<comment type="caution">
    <text evidence="13">Lacks conserved residue(s) required for the propagation of feature annotation.</text>
</comment>
<dbReference type="GO" id="GO:0097475">
    <property type="term" value="P:motor neuron migration"/>
    <property type="evidence" value="ECO:0007669"/>
    <property type="project" value="UniProtKB-ARBA"/>
</dbReference>
<evidence type="ECO:0000256" key="8">
    <source>
        <dbReference type="ARBA" id="ARBA00022989"/>
    </source>
</evidence>
<dbReference type="PROSITE" id="PS50261">
    <property type="entry name" value="G_PROTEIN_RECEP_F2_4"/>
    <property type="match status" value="1"/>
</dbReference>
<sequence>MAIFIILSLSIQLQIVGGTQRCETITIPLCKGIGYNMTRYPNSYGHEKQEEAGLEVHQFYPLVEVGCYKHLKFFLCAMYTPICQDNYEKMVMPCMEVCLEAKKRCSPLMQQYGFKWPITLSCDQLPRISEQQTTGNICAAPPDTPDPSILDPIDSGIISSIRHRHPNYPVIGINTIEGECRCRCSRPFFNVLDSPASVANVSGCLYPCHSPEQSLKDQRFLTAWITTWYDDSYLPPSRKLQHSMSRSGTCFILSAFTVLTFLIETERFQYPERPIFLLAFCQLMVSIGFIIRVIYGHEHIACDIATIKANDQQMNLCQLIFLLIYFFGMAGSVWWVILSLTWVLAAASKWSSEAIASYANYFHFVAWSLPASQTIAVLIFGAVDGDPLSGICYVGNTNVDYLKTFVLAPLTIYLIIGVCFLAVGFFNLWRIRSLMQKHHPGGDNTSKMTQLMSKIGIFSVLYIVPAIFVLMVLSYEQYYRPLWEQSQLCNCAEQFDQQADTFMLLALIKSASMLVVGWTSGVWIISRKTIQSWKRALCCLHKSTISKHKYQAADIIYARSDCITPHMYNKAIRHYQGYSTPVLPEKV</sequence>
<keyword evidence="11" id="KW-0675">Receptor</keyword>
<feature type="disulfide bond" evidence="13">
    <location>
        <begin position="22"/>
        <end position="83"/>
    </location>
</feature>
<feature type="transmembrane region" description="Helical" evidence="14">
    <location>
        <begin position="275"/>
        <end position="295"/>
    </location>
</feature>
<evidence type="ECO:0000313" key="19">
    <source>
        <dbReference type="WBParaSite" id="EN70_5848"/>
    </source>
</evidence>
<keyword evidence="8 14" id="KW-1133">Transmembrane helix</keyword>
<feature type="domain" description="FZ" evidence="16">
    <location>
        <begin position="17"/>
        <end position="141"/>
    </location>
</feature>
<keyword evidence="10 13" id="KW-1015">Disulfide bond</keyword>
<evidence type="ECO:0000259" key="16">
    <source>
        <dbReference type="PROSITE" id="PS50038"/>
    </source>
</evidence>
<dbReference type="Gene3D" id="1.10.2000.10">
    <property type="entry name" value="Frizzled cysteine-rich domain"/>
    <property type="match status" value="1"/>
</dbReference>
<dbReference type="InterPro" id="IPR015526">
    <property type="entry name" value="Frizzled/SFRP"/>
</dbReference>
<accession>A0A1I7VSN8</accession>
<evidence type="ECO:0000256" key="4">
    <source>
        <dbReference type="ARBA" id="ARBA00022475"/>
    </source>
</evidence>
<evidence type="ECO:0000256" key="15">
    <source>
        <dbReference type="SAM" id="SignalP"/>
    </source>
</evidence>
<dbReference type="GO" id="GO:0042813">
    <property type="term" value="F:Wnt receptor activity"/>
    <property type="evidence" value="ECO:0007669"/>
    <property type="project" value="TreeGrafter"/>
</dbReference>
<evidence type="ECO:0000256" key="2">
    <source>
        <dbReference type="ARBA" id="ARBA00008077"/>
    </source>
</evidence>
<evidence type="ECO:0000256" key="3">
    <source>
        <dbReference type="ARBA" id="ARBA00022473"/>
    </source>
</evidence>
<evidence type="ECO:0000256" key="13">
    <source>
        <dbReference type="PROSITE-ProRule" id="PRU00090"/>
    </source>
</evidence>
<keyword evidence="4" id="KW-1003">Cell membrane</keyword>
<keyword evidence="18" id="KW-1185">Reference proteome</keyword>
<evidence type="ECO:0000256" key="6">
    <source>
        <dbReference type="ARBA" id="ARBA00022692"/>
    </source>
</evidence>
<feature type="signal peptide" evidence="15">
    <location>
        <begin position="1"/>
        <end position="18"/>
    </location>
</feature>
<dbReference type="GO" id="GO:0060070">
    <property type="term" value="P:canonical Wnt signaling pathway"/>
    <property type="evidence" value="ECO:0007669"/>
    <property type="project" value="TreeGrafter"/>
</dbReference>
<dbReference type="eggNOG" id="KOG3577">
    <property type="taxonomic scope" value="Eukaryota"/>
</dbReference>
<evidence type="ECO:0000259" key="17">
    <source>
        <dbReference type="PROSITE" id="PS50261"/>
    </source>
</evidence>